<dbReference type="InterPro" id="IPR000640">
    <property type="entry name" value="EFG_V-like"/>
</dbReference>
<dbReference type="HAMAP" id="MF_00849">
    <property type="entry name" value="BipA"/>
    <property type="match status" value="1"/>
</dbReference>
<dbReference type="InterPro" id="IPR047042">
    <property type="entry name" value="BipA_II"/>
</dbReference>
<dbReference type="PANTHER" id="PTHR42908">
    <property type="entry name" value="TRANSLATION ELONGATION FACTOR-RELATED"/>
    <property type="match status" value="1"/>
</dbReference>
<accession>A0ABU3BP45</accession>
<dbReference type="InterPro" id="IPR031157">
    <property type="entry name" value="G_TR_CS"/>
</dbReference>
<dbReference type="Gene3D" id="3.40.50.300">
    <property type="entry name" value="P-loop containing nucleotide triphosphate hydrolases"/>
    <property type="match status" value="1"/>
</dbReference>
<keyword evidence="2" id="KW-0699">rRNA-binding</keyword>
<comment type="function">
    <text evidence="2">A 50S ribosomal subunit assembly protein with GTPase activity, required for 50S subunit assembly at low temperatures, may also play a role in translation. Binds GTP and analogs. Binds the 70S ribosome between the 30S and 50S subunits, in a similar position as ribosome-bound EF-G; it contacts a number of ribosomal proteins, both rRNAs and the A-site tRNA.</text>
</comment>
<keyword evidence="2" id="KW-0690">Ribosome biogenesis</keyword>
<dbReference type="InterPro" id="IPR048876">
    <property type="entry name" value="BipA_C"/>
</dbReference>
<keyword evidence="2" id="KW-0963">Cytoplasm</keyword>
<dbReference type="PROSITE" id="PS00301">
    <property type="entry name" value="G_TR_1"/>
    <property type="match status" value="1"/>
</dbReference>
<dbReference type="CDD" id="cd03691">
    <property type="entry name" value="BipA_TypA_II"/>
    <property type="match status" value="1"/>
</dbReference>
<comment type="similarity">
    <text evidence="2">Belongs to the TRAFAC class translation factor GTPase superfamily. Classic translation factor GTPase family. BipA subfamily.</text>
</comment>
<dbReference type="InterPro" id="IPR027417">
    <property type="entry name" value="P-loop_NTPase"/>
</dbReference>
<keyword evidence="2" id="KW-0547">Nucleotide-binding</keyword>
<dbReference type="InterPro" id="IPR009000">
    <property type="entry name" value="Transl_B-barrel_sf"/>
</dbReference>
<organism evidence="5 6">
    <name type="scientific">Rubrivirga litoralis</name>
    <dbReference type="NCBI Taxonomy" id="3075598"/>
    <lineage>
        <taxon>Bacteria</taxon>
        <taxon>Pseudomonadati</taxon>
        <taxon>Rhodothermota</taxon>
        <taxon>Rhodothermia</taxon>
        <taxon>Rhodothermales</taxon>
        <taxon>Rubricoccaceae</taxon>
        <taxon>Rubrivirga</taxon>
    </lineage>
</organism>
<dbReference type="SUPFAM" id="SSF52540">
    <property type="entry name" value="P-loop containing nucleoside triphosphate hydrolases"/>
    <property type="match status" value="1"/>
</dbReference>
<feature type="compositionally biased region" description="Basic residues" evidence="3">
    <location>
        <begin position="591"/>
        <end position="604"/>
    </location>
</feature>
<comment type="caution">
    <text evidence="5">The sequence shown here is derived from an EMBL/GenBank/DDBJ whole genome shotgun (WGS) entry which is preliminary data.</text>
</comment>
<dbReference type="InterPro" id="IPR035651">
    <property type="entry name" value="BipA_V"/>
</dbReference>
<dbReference type="InterPro" id="IPR000795">
    <property type="entry name" value="T_Tr_GTP-bd_dom"/>
</dbReference>
<dbReference type="EMBL" id="JAVRHT010000008">
    <property type="protein sequence ID" value="MDT0631067.1"/>
    <property type="molecule type" value="Genomic_DNA"/>
</dbReference>
<dbReference type="CDD" id="cd01891">
    <property type="entry name" value="TypA_BipA"/>
    <property type="match status" value="1"/>
</dbReference>
<dbReference type="PANTHER" id="PTHR42908:SF8">
    <property type="entry name" value="TR-TYPE G DOMAIN-CONTAINING PROTEIN"/>
    <property type="match status" value="1"/>
</dbReference>
<dbReference type="InterPro" id="IPR035647">
    <property type="entry name" value="EFG_III/V"/>
</dbReference>
<dbReference type="InterPro" id="IPR042116">
    <property type="entry name" value="TypA/BipA_C"/>
</dbReference>
<dbReference type="Gene3D" id="3.30.70.240">
    <property type="match status" value="1"/>
</dbReference>
<evidence type="ECO:0000313" key="6">
    <source>
        <dbReference type="Proteomes" id="UP001267426"/>
    </source>
</evidence>
<feature type="domain" description="Tr-type G" evidence="4">
    <location>
        <begin position="1"/>
        <end position="201"/>
    </location>
</feature>
<keyword evidence="2" id="KW-0378">Hydrolase</keyword>
<comment type="catalytic activity">
    <reaction evidence="2">
        <text>GTP + H2O = GDP + phosphate + H(+)</text>
        <dbReference type="Rhea" id="RHEA:19669"/>
        <dbReference type="ChEBI" id="CHEBI:15377"/>
        <dbReference type="ChEBI" id="CHEBI:15378"/>
        <dbReference type="ChEBI" id="CHEBI:37565"/>
        <dbReference type="ChEBI" id="CHEBI:43474"/>
        <dbReference type="ChEBI" id="CHEBI:58189"/>
    </reaction>
</comment>
<keyword evidence="2" id="KW-0820">tRNA-binding</keyword>
<keyword evidence="1 2" id="KW-0342">GTP-binding</keyword>
<reference evidence="5 6" key="1">
    <citation type="submission" date="2023-09" db="EMBL/GenBank/DDBJ databases">
        <authorList>
            <person name="Rey-Velasco X."/>
        </authorList>
    </citation>
    <scope>NUCLEOTIDE SEQUENCE [LARGE SCALE GENOMIC DNA]</scope>
    <source>
        <strain evidence="5 6">F394</strain>
    </source>
</reference>
<dbReference type="InterPro" id="IPR004161">
    <property type="entry name" value="EFTu-like_2"/>
</dbReference>
<dbReference type="PRINTS" id="PR00315">
    <property type="entry name" value="ELONGATNFCT"/>
</dbReference>
<comment type="subcellular location">
    <subcellularLocation>
        <location evidence="2">Cytoplasm</location>
    </subcellularLocation>
    <text evidence="2">Binds to ribosomes.</text>
</comment>
<dbReference type="NCBIfam" id="TIGR01394">
    <property type="entry name" value="TypA_BipA"/>
    <property type="match status" value="1"/>
</dbReference>
<dbReference type="CDD" id="cd03710">
    <property type="entry name" value="BipA_TypA_C"/>
    <property type="match status" value="1"/>
</dbReference>
<dbReference type="Gene3D" id="2.40.50.250">
    <property type="entry name" value="bipa protein"/>
    <property type="match status" value="1"/>
</dbReference>
<keyword evidence="2" id="KW-0694">RNA-binding</keyword>
<dbReference type="InterPro" id="IPR047041">
    <property type="entry name" value="BipA_GTP-bd_dom"/>
</dbReference>
<evidence type="ECO:0000256" key="2">
    <source>
        <dbReference type="HAMAP-Rule" id="MF_00849"/>
    </source>
</evidence>
<evidence type="ECO:0000256" key="1">
    <source>
        <dbReference type="ARBA" id="ARBA00023134"/>
    </source>
</evidence>
<name>A0ABU3BP45_9BACT</name>
<sequence>MQIRNVAIVAHVDHGKTTLVDALLQQSGTFAAHETVTERVMDSMDLEREKGITIMAKNTAVRYTTEAGDDVKINIVDTPGHADFGGEVERTLRMVDGIMLLVDAAEGPLPQTRFVLSKALALGLVPIVVINKIDRGDARAEEVLDEIYDLFIDLDADEHQLDFPVIYAVARDGECTLDLEADLTDLKPVFETIVSTVPAPAGDPDATLQLLVTDVKPDNFLGPIAIGRVVNGTLAVKQRVLMYHRTGETKATQVTSLFVSEGLDRVETETAVAGDIVYVGGLTGIGLGESVTDADDPQPLAALDIDEPTLSMEFRVNDSPFVGKDGKYVTSRNLRDRLMKEGEANLALRIDETESTDRYLVFGRGELQMAILIEQMRREGYEFAVGTPQVITKEVRGKTHEPYERATVDVAEEFMGVVIETLGTRKGQMVEMKNNGSGRVRMTFEIPARGLIGYRTEFLTDTKGTGLLTHIFDGYKPWAGPITHRATGAIVADRNGKVTPYTIVNLQERGQLFVEPGDEVYNGMIVGENARDEDMEVNATKEKKLTNMRASGSDNFLKMNPSKKMSLEEAIEFIREDELIEITPASMRLRKRHLDPHERKRAAQARKQEA</sequence>
<evidence type="ECO:0000256" key="3">
    <source>
        <dbReference type="SAM" id="MobiDB-lite"/>
    </source>
</evidence>
<keyword evidence="6" id="KW-1185">Reference proteome</keyword>
<dbReference type="SMART" id="SM00838">
    <property type="entry name" value="EFG_C"/>
    <property type="match status" value="1"/>
</dbReference>
<protein>
    <recommendedName>
        <fullName evidence="2">Large ribosomal subunit assembly factor BipA</fullName>
        <ecNumber evidence="2">3.6.5.-</ecNumber>
    </recommendedName>
    <alternativeName>
        <fullName evidence="2">GTP-binding protein BipA</fullName>
    </alternativeName>
</protein>
<evidence type="ECO:0000313" key="5">
    <source>
        <dbReference type="EMBL" id="MDT0631067.1"/>
    </source>
</evidence>
<feature type="binding site" evidence="2">
    <location>
        <begin position="13"/>
        <end position="18"/>
    </location>
    <ligand>
        <name>GTP</name>
        <dbReference type="ChEBI" id="CHEBI:37565"/>
    </ligand>
</feature>
<dbReference type="Pfam" id="PF00009">
    <property type="entry name" value="GTP_EFTU"/>
    <property type="match status" value="1"/>
</dbReference>
<dbReference type="SUPFAM" id="SSF54980">
    <property type="entry name" value="EF-G C-terminal domain-like"/>
    <property type="match status" value="2"/>
</dbReference>
<dbReference type="Gene3D" id="2.40.30.10">
    <property type="entry name" value="Translation factors"/>
    <property type="match status" value="1"/>
</dbReference>
<dbReference type="InterPro" id="IPR047043">
    <property type="entry name" value="BipA_III"/>
</dbReference>
<dbReference type="InterPro" id="IPR006298">
    <property type="entry name" value="BipA"/>
</dbReference>
<feature type="binding site" evidence="2">
    <location>
        <begin position="131"/>
        <end position="134"/>
    </location>
    <ligand>
        <name>GTP</name>
        <dbReference type="ChEBI" id="CHEBI:37565"/>
    </ligand>
</feature>
<dbReference type="Proteomes" id="UP001267426">
    <property type="component" value="Unassembled WGS sequence"/>
</dbReference>
<dbReference type="NCBIfam" id="TIGR00231">
    <property type="entry name" value="small_GTP"/>
    <property type="match status" value="1"/>
</dbReference>
<dbReference type="CDD" id="cd16263">
    <property type="entry name" value="BipA_III"/>
    <property type="match status" value="1"/>
</dbReference>
<dbReference type="Pfam" id="PF00679">
    <property type="entry name" value="EFG_C"/>
    <property type="match status" value="1"/>
</dbReference>
<evidence type="ECO:0000259" key="4">
    <source>
        <dbReference type="PROSITE" id="PS51722"/>
    </source>
</evidence>
<dbReference type="Gene3D" id="3.30.70.870">
    <property type="entry name" value="Elongation Factor G (Translational Gtpase), domain 3"/>
    <property type="match status" value="1"/>
</dbReference>
<dbReference type="Pfam" id="PF03144">
    <property type="entry name" value="GTP_EFTU_D2"/>
    <property type="match status" value="1"/>
</dbReference>
<feature type="region of interest" description="Disordered" evidence="3">
    <location>
        <begin position="591"/>
        <end position="610"/>
    </location>
</feature>
<dbReference type="SUPFAM" id="SSF50447">
    <property type="entry name" value="Translation proteins"/>
    <property type="match status" value="1"/>
</dbReference>
<dbReference type="Pfam" id="PF21018">
    <property type="entry name" value="BipA_C"/>
    <property type="match status" value="1"/>
</dbReference>
<dbReference type="InterPro" id="IPR005225">
    <property type="entry name" value="Small_GTP-bd"/>
</dbReference>
<dbReference type="RefSeq" id="WP_311662408.1">
    <property type="nucleotide sequence ID" value="NZ_JAVRHT010000008.1"/>
</dbReference>
<comment type="subunit">
    <text evidence="2">Monomer.</text>
</comment>
<dbReference type="EC" id="3.6.5.-" evidence="2"/>
<proteinExistence type="inferred from homology"/>
<dbReference type="PROSITE" id="PS51722">
    <property type="entry name" value="G_TR_2"/>
    <property type="match status" value="1"/>
</dbReference>
<gene>
    <name evidence="5" type="primary">typA</name>
    <name evidence="2" type="synonym">bipA</name>
    <name evidence="5" type="ORF">RM540_04830</name>
</gene>